<organism evidence="1 2">
    <name type="scientific">Ceriporiopsis subvermispora (strain B)</name>
    <name type="common">White-rot fungus</name>
    <name type="synonym">Gelatoporia subvermispora</name>
    <dbReference type="NCBI Taxonomy" id="914234"/>
    <lineage>
        <taxon>Eukaryota</taxon>
        <taxon>Fungi</taxon>
        <taxon>Dikarya</taxon>
        <taxon>Basidiomycota</taxon>
        <taxon>Agaricomycotina</taxon>
        <taxon>Agaricomycetes</taxon>
        <taxon>Polyporales</taxon>
        <taxon>Gelatoporiaceae</taxon>
        <taxon>Gelatoporia</taxon>
    </lineage>
</organism>
<dbReference type="Proteomes" id="UP000016930">
    <property type="component" value="Unassembled WGS sequence"/>
</dbReference>
<reference evidence="1 2" key="1">
    <citation type="journal article" date="2012" name="Proc. Natl. Acad. Sci. U.S.A.">
        <title>Comparative genomics of Ceriporiopsis subvermispora and Phanerochaete chrysosporium provide insight into selective ligninolysis.</title>
        <authorList>
            <person name="Fernandez-Fueyo E."/>
            <person name="Ruiz-Duenas F.J."/>
            <person name="Ferreira P."/>
            <person name="Floudas D."/>
            <person name="Hibbett D.S."/>
            <person name="Canessa P."/>
            <person name="Larrondo L.F."/>
            <person name="James T.Y."/>
            <person name="Seelenfreund D."/>
            <person name="Lobos S."/>
            <person name="Polanco R."/>
            <person name="Tello M."/>
            <person name="Honda Y."/>
            <person name="Watanabe T."/>
            <person name="Watanabe T."/>
            <person name="Ryu J.S."/>
            <person name="Kubicek C.P."/>
            <person name="Schmoll M."/>
            <person name="Gaskell J."/>
            <person name="Hammel K.E."/>
            <person name="St John F.J."/>
            <person name="Vanden Wymelenberg A."/>
            <person name="Sabat G."/>
            <person name="Splinter BonDurant S."/>
            <person name="Syed K."/>
            <person name="Yadav J.S."/>
            <person name="Doddapaneni H."/>
            <person name="Subramanian V."/>
            <person name="Lavin J.L."/>
            <person name="Oguiza J.A."/>
            <person name="Perez G."/>
            <person name="Pisabarro A.G."/>
            <person name="Ramirez L."/>
            <person name="Santoyo F."/>
            <person name="Master E."/>
            <person name="Coutinho P.M."/>
            <person name="Henrissat B."/>
            <person name="Lombard V."/>
            <person name="Magnuson J.K."/>
            <person name="Kuees U."/>
            <person name="Hori C."/>
            <person name="Igarashi K."/>
            <person name="Samejima M."/>
            <person name="Held B.W."/>
            <person name="Barry K.W."/>
            <person name="LaButti K.M."/>
            <person name="Lapidus A."/>
            <person name="Lindquist E.A."/>
            <person name="Lucas S.M."/>
            <person name="Riley R."/>
            <person name="Salamov A.A."/>
            <person name="Hoffmeister D."/>
            <person name="Schwenk D."/>
            <person name="Hadar Y."/>
            <person name="Yarden O."/>
            <person name="de Vries R.P."/>
            <person name="Wiebenga A."/>
            <person name="Stenlid J."/>
            <person name="Eastwood D."/>
            <person name="Grigoriev I.V."/>
            <person name="Berka R.M."/>
            <person name="Blanchette R.A."/>
            <person name="Kersten P."/>
            <person name="Martinez A.T."/>
            <person name="Vicuna R."/>
            <person name="Cullen D."/>
        </authorList>
    </citation>
    <scope>NUCLEOTIDE SEQUENCE [LARGE SCALE GENOMIC DNA]</scope>
    <source>
        <strain evidence="1 2">B</strain>
    </source>
</reference>
<feature type="non-terminal residue" evidence="1">
    <location>
        <position position="1"/>
    </location>
</feature>
<sequence>MGRKLKYIDKEARKAARAAQKRRLLDLARQPFVVTEWDGLEDLSLGLWNVPYECSAEHINFHQWGLILDQGNERRDRAEHSEEGFAALVAQIDQERGDRLRQWMKDFKRLASVTLDEELWRTGLGWSARILAVIESEAE</sequence>
<name>M2QVI8_CERS8</name>
<proteinExistence type="predicted"/>
<dbReference type="HOGENOM" id="CLU_103002_0_0_1"/>
<protein>
    <submittedName>
        <fullName evidence="1">Uncharacterized protein</fullName>
    </submittedName>
</protein>
<evidence type="ECO:0000313" key="1">
    <source>
        <dbReference type="EMBL" id="EMD30531.1"/>
    </source>
</evidence>
<accession>M2QVI8</accession>
<evidence type="ECO:0000313" key="2">
    <source>
        <dbReference type="Proteomes" id="UP000016930"/>
    </source>
</evidence>
<keyword evidence="2" id="KW-1185">Reference proteome</keyword>
<gene>
    <name evidence="1" type="ORF">CERSUDRAFT_78764</name>
</gene>
<dbReference type="EMBL" id="KB446038">
    <property type="protein sequence ID" value="EMD30531.1"/>
    <property type="molecule type" value="Genomic_DNA"/>
</dbReference>
<dbReference type="AlphaFoldDB" id="M2QVI8"/>